<dbReference type="PANTHER" id="PTHR30461:SF23">
    <property type="entry name" value="DNA RECOMBINASE-RELATED"/>
    <property type="match status" value="1"/>
</dbReference>
<feature type="coiled-coil region" evidence="6">
    <location>
        <begin position="378"/>
        <end position="440"/>
    </location>
</feature>
<evidence type="ECO:0000313" key="10">
    <source>
        <dbReference type="Proteomes" id="UP000182110"/>
    </source>
</evidence>
<dbReference type="Proteomes" id="UP000182110">
    <property type="component" value="Unassembled WGS sequence"/>
</dbReference>
<evidence type="ECO:0000256" key="1">
    <source>
        <dbReference type="ARBA" id="ARBA00022908"/>
    </source>
</evidence>
<organism evidence="9 10">
    <name type="scientific">Peribacillus simplex</name>
    <dbReference type="NCBI Taxonomy" id="1478"/>
    <lineage>
        <taxon>Bacteria</taxon>
        <taxon>Bacillati</taxon>
        <taxon>Bacillota</taxon>
        <taxon>Bacilli</taxon>
        <taxon>Bacillales</taxon>
        <taxon>Bacillaceae</taxon>
        <taxon>Peribacillus</taxon>
    </lineage>
</organism>
<accession>A0AAN2TRF8</accession>
<dbReference type="PROSITE" id="PS51737">
    <property type="entry name" value="RECOMBINASE_DNA_BIND"/>
    <property type="match status" value="1"/>
</dbReference>
<dbReference type="RefSeq" id="WP_072272476.1">
    <property type="nucleotide sequence ID" value="NZ_CCXW01000001.1"/>
</dbReference>
<feature type="domain" description="Resolvase/invertase-type recombinase catalytic" evidence="7">
    <location>
        <begin position="11"/>
        <end position="159"/>
    </location>
</feature>
<keyword evidence="10" id="KW-1185">Reference proteome</keyword>
<evidence type="ECO:0000256" key="4">
    <source>
        <dbReference type="PIRSR" id="PIRSR606118-50"/>
    </source>
</evidence>
<reference evidence="9 10" key="1">
    <citation type="journal article" date="2014" name="Genome Announc.">
        <title>Genome Sequence of Bacillus simplex Strain P558, Isolated from a Human Fecal Sample.</title>
        <authorList>
            <person name="Croce O."/>
            <person name="Hugon P."/>
            <person name="Lagier J.C."/>
            <person name="Bibi F."/>
            <person name="Robert C."/>
            <person name="Azhar E.I."/>
            <person name="Raoult D."/>
            <person name="Fournier P.E."/>
        </authorList>
    </citation>
    <scope>NUCLEOTIDE SEQUENCE [LARGE SCALE GENOMIC DNA]</scope>
    <source>
        <strain evidence="9 10">P558</strain>
    </source>
</reference>
<dbReference type="InterPro" id="IPR050639">
    <property type="entry name" value="SSR_resolvase"/>
</dbReference>
<dbReference type="InterPro" id="IPR038109">
    <property type="entry name" value="DNA_bind_recomb_sf"/>
</dbReference>
<evidence type="ECO:0000259" key="7">
    <source>
        <dbReference type="PROSITE" id="PS51736"/>
    </source>
</evidence>
<evidence type="ECO:0000313" key="9">
    <source>
        <dbReference type="EMBL" id="CEG31048.1"/>
    </source>
</evidence>
<dbReference type="Gene3D" id="3.90.1750.20">
    <property type="entry name" value="Putative Large Serine Recombinase, Chain B, Domain 2"/>
    <property type="match status" value="1"/>
</dbReference>
<name>A0AAN2TRF8_9BACI</name>
<dbReference type="GO" id="GO:0015074">
    <property type="term" value="P:DNA integration"/>
    <property type="evidence" value="ECO:0007669"/>
    <property type="project" value="UniProtKB-KW"/>
</dbReference>
<dbReference type="AlphaFoldDB" id="A0AAN2TRF8"/>
<keyword evidence="2" id="KW-0238">DNA-binding</keyword>
<evidence type="ECO:0000256" key="2">
    <source>
        <dbReference type="ARBA" id="ARBA00023125"/>
    </source>
</evidence>
<keyword evidence="1" id="KW-0229">DNA integration</keyword>
<evidence type="ECO:0000256" key="6">
    <source>
        <dbReference type="SAM" id="Coils"/>
    </source>
</evidence>
<keyword evidence="3" id="KW-0233">DNA recombination</keyword>
<dbReference type="PANTHER" id="PTHR30461">
    <property type="entry name" value="DNA-INVERTASE FROM LAMBDOID PROPHAGE"/>
    <property type="match status" value="1"/>
</dbReference>
<dbReference type="InterPro" id="IPR011109">
    <property type="entry name" value="DNA_bind_recombinase_dom"/>
</dbReference>
<evidence type="ECO:0000256" key="3">
    <source>
        <dbReference type="ARBA" id="ARBA00023172"/>
    </source>
</evidence>
<dbReference type="CDD" id="cd03768">
    <property type="entry name" value="SR_ResInv"/>
    <property type="match status" value="1"/>
</dbReference>
<dbReference type="Pfam" id="PF07508">
    <property type="entry name" value="Recombinase"/>
    <property type="match status" value="1"/>
</dbReference>
<dbReference type="Pfam" id="PF13408">
    <property type="entry name" value="Zn_ribbon_recom"/>
    <property type="match status" value="1"/>
</dbReference>
<dbReference type="PROSITE" id="PS00397">
    <property type="entry name" value="RECOMBINASES_1"/>
    <property type="match status" value="1"/>
</dbReference>
<protein>
    <submittedName>
        <fullName evidence="9">Cassette chromosome recombinase B</fullName>
    </submittedName>
</protein>
<keyword evidence="6" id="KW-0175">Coiled coil</keyword>
<gene>
    <name evidence="9" type="ORF">BN1180_01184</name>
</gene>
<sequence>MKNQDYVEDRHIALYCRVSTDEQAREGISLNEQQERMKAYCRAMGWGDNFLLFIDDGYSAKNLDRPKLTKLLDEVEKGTISKVLITKLDRLSRKLKDLLNLIDIFNDHKVSFISIGESFDTNTSPGRLTLQVLGAVAEFERERIRERVVENMQHAAKNGKWLTQSPYGYDLLDKELVINEQESQIVKEVFDLYLQKGLGFYSIAKKLNERGIPSRQKKEWSIRSIKLMLTNPVYKGTLVWNRIDRSKQKQVEKDDEEWIVVHHSQPQIIDVDTWELVQRTVNKKKIPSRAKTSPHLLGGLLKCGRCGASMSISWTGTAPNRKRVYRCSANKNKGICTSKPYKANDVESWFKHGLLQLSQSINESYVLLLADQFLGEEKKDMTQQVQSAKNRYKRKVEAYTAGLIELEDLQTEKLRMETLIQQSKNKQETISVNIEELERKVNDKFQTVIDALDTLPIVEAKALIQTLVEKVVVFKEREIEIVLSIPT</sequence>
<dbReference type="SMART" id="SM00857">
    <property type="entry name" value="Resolvase"/>
    <property type="match status" value="1"/>
</dbReference>
<dbReference type="InterPro" id="IPR036162">
    <property type="entry name" value="Resolvase-like_N_sf"/>
</dbReference>
<feature type="domain" description="Recombinase" evidence="8">
    <location>
        <begin position="166"/>
        <end position="287"/>
    </location>
</feature>
<dbReference type="EMBL" id="CCXW01000001">
    <property type="protein sequence ID" value="CEG31048.1"/>
    <property type="molecule type" value="Genomic_DNA"/>
</dbReference>
<dbReference type="PROSITE" id="PS51736">
    <property type="entry name" value="RECOMBINASES_3"/>
    <property type="match status" value="1"/>
</dbReference>
<dbReference type="Gene3D" id="3.40.50.1390">
    <property type="entry name" value="Resolvase, N-terminal catalytic domain"/>
    <property type="match status" value="1"/>
</dbReference>
<dbReference type="InterPro" id="IPR006119">
    <property type="entry name" value="Resolv_N"/>
</dbReference>
<evidence type="ECO:0000259" key="8">
    <source>
        <dbReference type="PROSITE" id="PS51737"/>
    </source>
</evidence>
<dbReference type="SUPFAM" id="SSF53041">
    <property type="entry name" value="Resolvase-like"/>
    <property type="match status" value="1"/>
</dbReference>
<comment type="caution">
    <text evidence="9">The sequence shown here is derived from an EMBL/GenBank/DDBJ whole genome shotgun (WGS) entry which is preliminary data.</text>
</comment>
<dbReference type="GO" id="GO:0000150">
    <property type="term" value="F:DNA strand exchange activity"/>
    <property type="evidence" value="ECO:0007669"/>
    <property type="project" value="InterPro"/>
</dbReference>
<dbReference type="InterPro" id="IPR025827">
    <property type="entry name" value="Zn_ribbon_recom_dom"/>
</dbReference>
<feature type="active site" description="O-(5'-phospho-DNA)-serine intermediate" evidence="4 5">
    <location>
        <position position="19"/>
    </location>
</feature>
<dbReference type="InterPro" id="IPR006118">
    <property type="entry name" value="Recombinase_CS"/>
</dbReference>
<proteinExistence type="predicted"/>
<dbReference type="GO" id="GO:0003677">
    <property type="term" value="F:DNA binding"/>
    <property type="evidence" value="ECO:0007669"/>
    <property type="project" value="UniProtKB-KW"/>
</dbReference>
<dbReference type="Pfam" id="PF00239">
    <property type="entry name" value="Resolvase"/>
    <property type="match status" value="1"/>
</dbReference>
<evidence type="ECO:0000256" key="5">
    <source>
        <dbReference type="PROSITE-ProRule" id="PRU10137"/>
    </source>
</evidence>